<dbReference type="GO" id="GO:0016020">
    <property type="term" value="C:membrane"/>
    <property type="evidence" value="ECO:0007669"/>
    <property type="project" value="TreeGrafter"/>
</dbReference>
<dbReference type="SUPFAM" id="SSF52218">
    <property type="entry name" value="Flavoproteins"/>
    <property type="match status" value="1"/>
</dbReference>
<protein>
    <submittedName>
        <fullName evidence="3">Flavoprotein WrbA</fullName>
    </submittedName>
</protein>
<dbReference type="PANTHER" id="PTHR30546">
    <property type="entry name" value="FLAVODOXIN-RELATED PROTEIN WRBA-RELATED"/>
    <property type="match status" value="1"/>
</dbReference>
<evidence type="ECO:0000313" key="3">
    <source>
        <dbReference type="EMBL" id="AEE14557.1"/>
    </source>
</evidence>
<dbReference type="PANTHER" id="PTHR30546:SF23">
    <property type="entry name" value="FLAVOPROTEIN-LIKE PROTEIN YCP4-RELATED"/>
    <property type="match status" value="1"/>
</dbReference>
<dbReference type="HOGENOM" id="CLU_051402_0_2_9"/>
<dbReference type="Pfam" id="PF03358">
    <property type="entry name" value="FMN_red"/>
    <property type="match status" value="1"/>
</dbReference>
<dbReference type="KEGG" id="tnr:Thena_0928"/>
<dbReference type="InterPro" id="IPR005025">
    <property type="entry name" value="FMN_Rdtase-like_dom"/>
</dbReference>
<reference evidence="3 4" key="1">
    <citation type="submission" date="2011-04" db="EMBL/GenBank/DDBJ databases">
        <title>The complete genome of Thermodesulfobium narugense DSM 14796.</title>
        <authorList>
            <consortium name="US DOE Joint Genome Institute (JGI-PGF)"/>
            <person name="Lucas S."/>
            <person name="Han J."/>
            <person name="Lapidus A."/>
            <person name="Bruce D."/>
            <person name="Goodwin L."/>
            <person name="Pitluck S."/>
            <person name="Peters L."/>
            <person name="Kyrpides N."/>
            <person name="Mavromatis K."/>
            <person name="Pagani I."/>
            <person name="Ivanova N."/>
            <person name="Ovchinnikova G."/>
            <person name="Zhang X."/>
            <person name="Saunders L."/>
            <person name="Detter J.C."/>
            <person name="Tapia R."/>
            <person name="Han C."/>
            <person name="Land M."/>
            <person name="Hauser L."/>
            <person name="Markowitz V."/>
            <person name="Cheng J.-F."/>
            <person name="Hugenholtz P."/>
            <person name="Woyke T."/>
            <person name="Wu D."/>
            <person name="Spring S."/>
            <person name="Schroeder M."/>
            <person name="Brambilla E."/>
            <person name="Klenk H.-P."/>
            <person name="Eisen J.A."/>
        </authorList>
    </citation>
    <scope>NUCLEOTIDE SEQUENCE [LARGE SCALE GENOMIC DNA]</scope>
    <source>
        <strain evidence="3 4">DSM 14796</strain>
    </source>
</reference>
<keyword evidence="4" id="KW-1185">Reference proteome</keyword>
<evidence type="ECO:0000259" key="2">
    <source>
        <dbReference type="PROSITE" id="PS50902"/>
    </source>
</evidence>
<dbReference type="eggNOG" id="COG0655">
    <property type="taxonomic scope" value="Bacteria"/>
</dbReference>
<dbReference type="GO" id="GO:0003955">
    <property type="term" value="F:NAD(P)H dehydrogenase (quinone) activity"/>
    <property type="evidence" value="ECO:0007669"/>
    <property type="project" value="InterPro"/>
</dbReference>
<feature type="domain" description="Flavodoxin-like" evidence="2">
    <location>
        <begin position="4"/>
        <end position="172"/>
    </location>
</feature>
<dbReference type="NCBIfam" id="TIGR01755">
    <property type="entry name" value="flav_wrbA"/>
    <property type="match status" value="1"/>
</dbReference>
<proteinExistence type="inferred from homology"/>
<dbReference type="PROSITE" id="PS50902">
    <property type="entry name" value="FLAVODOXIN_LIKE"/>
    <property type="match status" value="1"/>
</dbReference>
<dbReference type="Gene3D" id="3.40.50.360">
    <property type="match status" value="1"/>
</dbReference>
<dbReference type="FunFam" id="3.40.50.360:FF:000001">
    <property type="entry name" value="NAD(P)H dehydrogenase (Quinone) FQR1-like"/>
    <property type="match status" value="1"/>
</dbReference>
<dbReference type="OrthoDB" id="9801479at2"/>
<dbReference type="STRING" id="747365.Thena_0928"/>
<evidence type="ECO:0000313" key="4">
    <source>
        <dbReference type="Proteomes" id="UP000011765"/>
    </source>
</evidence>
<dbReference type="InterPro" id="IPR029039">
    <property type="entry name" value="Flavoprotein-like_sf"/>
</dbReference>
<dbReference type="InterPro" id="IPR010089">
    <property type="entry name" value="Flavoprotein_WrbA-like"/>
</dbReference>
<name>M1E4U7_9BACT</name>
<accession>M1E4U7</accession>
<dbReference type="RefSeq" id="WP_013756280.1">
    <property type="nucleotide sequence ID" value="NC_015499.1"/>
</dbReference>
<dbReference type="NCBIfam" id="NF002999">
    <property type="entry name" value="PRK03767.1"/>
    <property type="match status" value="1"/>
</dbReference>
<organism evidence="3 4">
    <name type="scientific">Thermodesulfobium narugense DSM 14796</name>
    <dbReference type="NCBI Taxonomy" id="747365"/>
    <lineage>
        <taxon>Bacteria</taxon>
        <taxon>Pseudomonadati</taxon>
        <taxon>Thermodesulfobiota</taxon>
        <taxon>Thermodesulfobiia</taxon>
        <taxon>Thermodesulfobiales</taxon>
        <taxon>Thermodesulfobiaceae</taxon>
        <taxon>Thermodesulfobium</taxon>
    </lineage>
</organism>
<dbReference type="EMBL" id="CP002690">
    <property type="protein sequence ID" value="AEE14557.1"/>
    <property type="molecule type" value="Genomic_DNA"/>
</dbReference>
<gene>
    <name evidence="3" type="ORF">Thena_0928</name>
</gene>
<evidence type="ECO:0000256" key="1">
    <source>
        <dbReference type="ARBA" id="ARBA00006961"/>
    </source>
</evidence>
<dbReference type="GO" id="GO:0010181">
    <property type="term" value="F:FMN binding"/>
    <property type="evidence" value="ECO:0007669"/>
    <property type="project" value="InterPro"/>
</dbReference>
<dbReference type="AlphaFoldDB" id="M1E4U7"/>
<dbReference type="InterPro" id="IPR008254">
    <property type="entry name" value="Flavodoxin/NO_synth"/>
</dbReference>
<dbReference type="Proteomes" id="UP000011765">
    <property type="component" value="Chromosome"/>
</dbReference>
<sequence length="219" mass="23744">MAKVLVVYYSLYGHIHKLAEAIGEGASSVDGIKVSIKRVPETLSNDIIEKMGATDIQQKIKSTVSEVSLDDLTNADAIIFGTPTRFGNMCAQMKTFLDSTGSIWSRGELFGKVGSVFVSSNTQHGGQESTILTFLPYLFHQGMIVVGLPYLFKGQTIMSEISGCSPYGASCVAGENSSRNVSQNEIAGAFFQGKYVALITKDISNNREKYFKTLVSLNN</sequence>
<comment type="similarity">
    <text evidence="1">Belongs to the WrbA family.</text>
</comment>